<keyword evidence="1" id="KW-0472">Membrane</keyword>
<feature type="transmembrane region" description="Helical" evidence="1">
    <location>
        <begin position="82"/>
        <end position="100"/>
    </location>
</feature>
<dbReference type="Proteomes" id="UP000662939">
    <property type="component" value="Chromosome"/>
</dbReference>
<keyword evidence="3" id="KW-0378">Hydrolase</keyword>
<reference evidence="3" key="1">
    <citation type="submission" date="2021-02" db="EMBL/GenBank/DDBJ databases">
        <title>Natronoglycomyces albus gen. nov., sp. nov, a haloalkaliphilic actinobacterium from a soda solonchak soil.</title>
        <authorList>
            <person name="Sorokin D.Y."/>
            <person name="Khijniak T.V."/>
            <person name="Zakharycheva A.P."/>
            <person name="Boueva O.V."/>
            <person name="Ariskina E.V."/>
            <person name="Hahnke R.L."/>
            <person name="Bunk B."/>
            <person name="Sproer C."/>
            <person name="Schumann P."/>
            <person name="Evtushenko L.I."/>
            <person name="Kublanov I.V."/>
        </authorList>
    </citation>
    <scope>NUCLEOTIDE SEQUENCE</scope>
    <source>
        <strain evidence="3">DSM 106290</strain>
    </source>
</reference>
<protein>
    <submittedName>
        <fullName evidence="3">Endonuclease/exonuclease/phosphatase family protein</fullName>
    </submittedName>
</protein>
<sequence>MSTPTIPAPAEPASGAAQPRWFQRRLVRAASWALTAGAAAFTLVRLLGLEQGWLLVVAVAFTPYVALLAPLALAALAWARSWWALGVTLVCALSLAITVLPRAIGDSTPGGPADGPILRILSVNLAVGQAEEEAVIHMAREWDIDILSVQEVTPLSADRFQQLGVEELFAHSIVETGWAAEGSAIYSGYPLQRLPEVEPDGIFHQPAAKVDIGAGMTVNLMAVHAAAPRSAERIDNWERDFEQYPTGDEEEMWILAGDFNATLDHRNMRDLLNEGYLDAASVMGDGWKATWFTEGRFIKGLLRPPPVTLDRIVIDERAEVQDFRVLPDIGSDHRPVYAQIRLP</sequence>
<dbReference type="GO" id="GO:0004519">
    <property type="term" value="F:endonuclease activity"/>
    <property type="evidence" value="ECO:0007669"/>
    <property type="project" value="UniProtKB-KW"/>
</dbReference>
<dbReference type="EMBL" id="CP070496">
    <property type="protein sequence ID" value="QSB04606.1"/>
    <property type="molecule type" value="Genomic_DNA"/>
</dbReference>
<name>A0A895XPY9_9ACTN</name>
<keyword evidence="3" id="KW-0255">Endonuclease</keyword>
<dbReference type="Gene3D" id="3.60.10.10">
    <property type="entry name" value="Endonuclease/exonuclease/phosphatase"/>
    <property type="match status" value="1"/>
</dbReference>
<gene>
    <name evidence="3" type="ORF">JQS30_12605</name>
</gene>
<accession>A0A895XPY9</accession>
<keyword evidence="1" id="KW-1133">Transmembrane helix</keyword>
<keyword evidence="4" id="KW-1185">Reference proteome</keyword>
<proteinExistence type="predicted"/>
<evidence type="ECO:0000313" key="3">
    <source>
        <dbReference type="EMBL" id="QSB04606.1"/>
    </source>
</evidence>
<dbReference type="KEGG" id="nav:JQS30_12605"/>
<dbReference type="InterPro" id="IPR005135">
    <property type="entry name" value="Endo/exonuclease/phosphatase"/>
</dbReference>
<dbReference type="RefSeq" id="WP_213170603.1">
    <property type="nucleotide sequence ID" value="NZ_CP070496.1"/>
</dbReference>
<evidence type="ECO:0000259" key="2">
    <source>
        <dbReference type="Pfam" id="PF03372"/>
    </source>
</evidence>
<feature type="transmembrane region" description="Helical" evidence="1">
    <location>
        <begin position="29"/>
        <end position="47"/>
    </location>
</feature>
<dbReference type="AlphaFoldDB" id="A0A895XPY9"/>
<organism evidence="3 4">
    <name type="scientific">Natronoglycomyces albus</name>
    <dbReference type="NCBI Taxonomy" id="2811108"/>
    <lineage>
        <taxon>Bacteria</taxon>
        <taxon>Bacillati</taxon>
        <taxon>Actinomycetota</taxon>
        <taxon>Actinomycetes</taxon>
        <taxon>Glycomycetales</taxon>
        <taxon>Glycomycetaceae</taxon>
        <taxon>Natronoglycomyces</taxon>
    </lineage>
</organism>
<dbReference type="SUPFAM" id="SSF56219">
    <property type="entry name" value="DNase I-like"/>
    <property type="match status" value="1"/>
</dbReference>
<dbReference type="Pfam" id="PF03372">
    <property type="entry name" value="Exo_endo_phos"/>
    <property type="match status" value="1"/>
</dbReference>
<keyword evidence="1" id="KW-0812">Transmembrane</keyword>
<feature type="domain" description="Endonuclease/exonuclease/phosphatase" evidence="2">
    <location>
        <begin position="122"/>
        <end position="333"/>
    </location>
</feature>
<dbReference type="InterPro" id="IPR036691">
    <property type="entry name" value="Endo/exonu/phosph_ase_sf"/>
</dbReference>
<evidence type="ECO:0000313" key="4">
    <source>
        <dbReference type="Proteomes" id="UP000662939"/>
    </source>
</evidence>
<keyword evidence="3" id="KW-0540">Nuclease</keyword>
<feature type="transmembrane region" description="Helical" evidence="1">
    <location>
        <begin position="54"/>
        <end position="76"/>
    </location>
</feature>
<evidence type="ECO:0000256" key="1">
    <source>
        <dbReference type="SAM" id="Phobius"/>
    </source>
</evidence>